<evidence type="ECO:0000313" key="1">
    <source>
        <dbReference type="EMBL" id="MFB9777300.1"/>
    </source>
</evidence>
<dbReference type="EMBL" id="JBHMAU010000075">
    <property type="protein sequence ID" value="MFB9777300.1"/>
    <property type="molecule type" value="Genomic_DNA"/>
</dbReference>
<sequence>MPNRYAFHTASGELLKQLVHLERSGADQETLTAVYDNIISNIDRHAEDISTWLSQHCQCRRHERERSC</sequence>
<dbReference type="RefSeq" id="WP_376841220.1">
    <property type="nucleotide sequence ID" value="NZ_JBHMAU010000075.1"/>
</dbReference>
<protein>
    <submittedName>
        <fullName evidence="1">Uncharacterized protein</fullName>
    </submittedName>
</protein>
<keyword evidence="2" id="KW-1185">Reference proteome</keyword>
<organism evidence="1 2">
    <name type="scientific">Brevibacterium otitidis</name>
    <dbReference type="NCBI Taxonomy" id="53364"/>
    <lineage>
        <taxon>Bacteria</taxon>
        <taxon>Bacillati</taxon>
        <taxon>Actinomycetota</taxon>
        <taxon>Actinomycetes</taxon>
        <taxon>Micrococcales</taxon>
        <taxon>Brevibacteriaceae</taxon>
        <taxon>Brevibacterium</taxon>
    </lineage>
</organism>
<dbReference type="Proteomes" id="UP001589707">
    <property type="component" value="Unassembled WGS sequence"/>
</dbReference>
<name>A0ABV5X4B4_9MICO</name>
<accession>A0ABV5X4B4</accession>
<comment type="caution">
    <text evidence="1">The sequence shown here is derived from an EMBL/GenBank/DDBJ whole genome shotgun (WGS) entry which is preliminary data.</text>
</comment>
<gene>
    <name evidence="1" type="ORF">ACFFN1_12970</name>
</gene>
<reference evidence="1 2" key="1">
    <citation type="submission" date="2024-09" db="EMBL/GenBank/DDBJ databases">
        <authorList>
            <person name="Sun Q."/>
            <person name="Mori K."/>
        </authorList>
    </citation>
    <scope>NUCLEOTIDE SEQUENCE [LARGE SCALE GENOMIC DNA]</scope>
    <source>
        <strain evidence="1 2">JCM 11683</strain>
    </source>
</reference>
<proteinExistence type="predicted"/>
<evidence type="ECO:0000313" key="2">
    <source>
        <dbReference type="Proteomes" id="UP001589707"/>
    </source>
</evidence>